<organism evidence="2 3">
    <name type="scientific">Bursaphelenchus okinawaensis</name>
    <dbReference type="NCBI Taxonomy" id="465554"/>
    <lineage>
        <taxon>Eukaryota</taxon>
        <taxon>Metazoa</taxon>
        <taxon>Ecdysozoa</taxon>
        <taxon>Nematoda</taxon>
        <taxon>Chromadorea</taxon>
        <taxon>Rhabditida</taxon>
        <taxon>Tylenchina</taxon>
        <taxon>Tylenchomorpha</taxon>
        <taxon>Aphelenchoidea</taxon>
        <taxon>Aphelenchoididae</taxon>
        <taxon>Bursaphelenchus</taxon>
    </lineage>
</organism>
<dbReference type="InterPro" id="IPR001206">
    <property type="entry name" value="Diacylglycerol_kinase_cat_dom"/>
</dbReference>
<gene>
    <name evidence="2" type="ORF">BOKJ2_LOCUS4874</name>
</gene>
<evidence type="ECO:0000313" key="3">
    <source>
        <dbReference type="Proteomes" id="UP000614601"/>
    </source>
</evidence>
<dbReference type="GO" id="GO:0005737">
    <property type="term" value="C:cytoplasm"/>
    <property type="evidence" value="ECO:0007669"/>
    <property type="project" value="TreeGrafter"/>
</dbReference>
<dbReference type="Gene3D" id="2.60.200.40">
    <property type="match status" value="1"/>
</dbReference>
<comment type="caution">
    <text evidence="2">The sequence shown here is derived from an EMBL/GenBank/DDBJ whole genome shotgun (WGS) entry which is preliminary data.</text>
</comment>
<proteinExistence type="predicted"/>
<dbReference type="InterPro" id="IPR017438">
    <property type="entry name" value="ATP-NAD_kinase_N"/>
</dbReference>
<evidence type="ECO:0000313" key="2">
    <source>
        <dbReference type="EMBL" id="CAD5213073.1"/>
    </source>
</evidence>
<dbReference type="Gene3D" id="3.40.50.10330">
    <property type="entry name" value="Probable inorganic polyphosphate/atp-NAD kinase, domain 1"/>
    <property type="match status" value="1"/>
</dbReference>
<name>A0A811KCG8_9BILA</name>
<dbReference type="PANTHER" id="PTHR12358">
    <property type="entry name" value="SPHINGOSINE KINASE"/>
    <property type="match status" value="1"/>
</dbReference>
<dbReference type="SUPFAM" id="SSF111331">
    <property type="entry name" value="NAD kinase/diacylglycerol kinase-like"/>
    <property type="match status" value="1"/>
</dbReference>
<dbReference type="EMBL" id="CAJFDH010000002">
    <property type="protein sequence ID" value="CAD5213073.1"/>
    <property type="molecule type" value="Genomic_DNA"/>
</dbReference>
<evidence type="ECO:0000259" key="1">
    <source>
        <dbReference type="PROSITE" id="PS50146"/>
    </source>
</evidence>
<sequence length="409" mass="45473">MSCCRFLGCSKCCRKNEAVDEVVDLAKSSFGRVLIFVNPASGAGMGSRIYLQTIRPELQAKKMSYETIVTEHQNHAAKVLSERNDLRTFDAIVIASGDGLVFEALNAILSRHDAESLLESLPLYIIPCGSGNGLLASVCHQRKIPIVPAKELLKAATEALTYKYAISLPVTLMHCRTSNKQFGASLSVGWGLMADIDIESEVLRPLCGSSRFTVGALWRILCLRNYRARLSFLPLGDEQSPTTSKTPNSVYEQKDKQLSSIREEEDLEYSIWKDKLVVEEPEMDAPVPHGWRVIEDEFINVYAVTRSHISTNCFFGPDAQLDQATIHLCYILKRDVTSKAQIAKFLAAMEKGEHLTLPFAHYTKVKALRLETLAHQNHRSPIVVDGEVIPDCTQIQCVSSTLAMRVATK</sequence>
<dbReference type="SMART" id="SM00046">
    <property type="entry name" value="DAGKc"/>
    <property type="match status" value="1"/>
</dbReference>
<dbReference type="Pfam" id="PF00781">
    <property type="entry name" value="DAGK_cat"/>
    <property type="match status" value="1"/>
</dbReference>
<dbReference type="GO" id="GO:0001727">
    <property type="term" value="F:lipid kinase activity"/>
    <property type="evidence" value="ECO:0007669"/>
    <property type="project" value="TreeGrafter"/>
</dbReference>
<feature type="domain" description="DAGKc" evidence="1">
    <location>
        <begin position="28"/>
        <end position="179"/>
    </location>
</feature>
<dbReference type="Proteomes" id="UP000783686">
    <property type="component" value="Unassembled WGS sequence"/>
</dbReference>
<reference evidence="2" key="1">
    <citation type="submission" date="2020-09" db="EMBL/GenBank/DDBJ databases">
        <authorList>
            <person name="Kikuchi T."/>
        </authorList>
    </citation>
    <scope>NUCLEOTIDE SEQUENCE</scope>
    <source>
        <strain evidence="2">SH1</strain>
    </source>
</reference>
<dbReference type="GO" id="GO:0016020">
    <property type="term" value="C:membrane"/>
    <property type="evidence" value="ECO:0007669"/>
    <property type="project" value="TreeGrafter"/>
</dbReference>
<dbReference type="PROSITE" id="PS50146">
    <property type="entry name" value="DAGK"/>
    <property type="match status" value="1"/>
</dbReference>
<dbReference type="Proteomes" id="UP000614601">
    <property type="component" value="Unassembled WGS sequence"/>
</dbReference>
<dbReference type="InterPro" id="IPR050187">
    <property type="entry name" value="Lipid_Phosphate_FormReg"/>
</dbReference>
<dbReference type="GO" id="GO:0046512">
    <property type="term" value="P:sphingosine biosynthetic process"/>
    <property type="evidence" value="ECO:0007669"/>
    <property type="project" value="TreeGrafter"/>
</dbReference>
<accession>A0A811KCG8</accession>
<protein>
    <recommendedName>
        <fullName evidence="1">DAGKc domain-containing protein</fullName>
    </recommendedName>
</protein>
<dbReference type="OrthoDB" id="3853857at2759"/>
<dbReference type="PANTHER" id="PTHR12358:SF112">
    <property type="entry name" value="LD11247P-RELATED"/>
    <property type="match status" value="1"/>
</dbReference>
<keyword evidence="3" id="KW-1185">Reference proteome</keyword>
<dbReference type="EMBL" id="CAJFCW020000002">
    <property type="protein sequence ID" value="CAG9098959.1"/>
    <property type="molecule type" value="Genomic_DNA"/>
</dbReference>
<dbReference type="AlphaFoldDB" id="A0A811KCG8"/>
<dbReference type="InterPro" id="IPR016064">
    <property type="entry name" value="NAD/diacylglycerol_kinase_sf"/>
</dbReference>